<comment type="caution">
    <text evidence="3">The sequence shown here is derived from an EMBL/GenBank/DDBJ whole genome shotgun (WGS) entry which is preliminary data.</text>
</comment>
<name>A0A2K3KQ90_TRIPR</name>
<dbReference type="Proteomes" id="UP000236291">
    <property type="component" value="Unassembled WGS sequence"/>
</dbReference>
<reference evidence="3 4" key="1">
    <citation type="journal article" date="2014" name="Am. J. Bot.">
        <title>Genome assembly and annotation for red clover (Trifolium pratense; Fabaceae).</title>
        <authorList>
            <person name="Istvanek J."/>
            <person name="Jaros M."/>
            <person name="Krenek A."/>
            <person name="Repkova J."/>
        </authorList>
    </citation>
    <scope>NUCLEOTIDE SEQUENCE [LARGE SCALE GENOMIC DNA]</scope>
    <source>
        <strain evidence="4">cv. Tatra</strain>
        <tissue evidence="3">Young leaves</tissue>
    </source>
</reference>
<dbReference type="AlphaFoldDB" id="A0A2K3KQ90"/>
<feature type="domain" description="UVR" evidence="1">
    <location>
        <begin position="25"/>
        <end position="55"/>
    </location>
</feature>
<evidence type="ECO:0008006" key="5">
    <source>
        <dbReference type="Google" id="ProtNLM"/>
    </source>
</evidence>
<dbReference type="EMBL" id="ASHM01105294">
    <property type="protein sequence ID" value="PNX68457.1"/>
    <property type="molecule type" value="Genomic_DNA"/>
</dbReference>
<dbReference type="Pfam" id="PF13474">
    <property type="entry name" value="SnoaL_3"/>
    <property type="match status" value="1"/>
</dbReference>
<dbReference type="STRING" id="57577.A0A2K3KQ90"/>
<reference evidence="3 4" key="2">
    <citation type="journal article" date="2017" name="Front. Plant Sci.">
        <title>Gene Classification and Mining of Molecular Markers Useful in Red Clover (Trifolium pratense) Breeding.</title>
        <authorList>
            <person name="Istvanek J."/>
            <person name="Dluhosova J."/>
            <person name="Dluhos P."/>
            <person name="Patkova L."/>
            <person name="Nedelnik J."/>
            <person name="Repkova J."/>
        </authorList>
    </citation>
    <scope>NUCLEOTIDE SEQUENCE [LARGE SCALE GENOMIC DNA]</scope>
    <source>
        <strain evidence="4">cv. Tatra</strain>
        <tissue evidence="3">Young leaves</tissue>
    </source>
</reference>
<dbReference type="Gene3D" id="3.10.450.50">
    <property type="match status" value="1"/>
</dbReference>
<dbReference type="InterPro" id="IPR037401">
    <property type="entry name" value="SnoaL-like"/>
</dbReference>
<dbReference type="InterPro" id="IPR032710">
    <property type="entry name" value="NTF2-like_dom_sf"/>
</dbReference>
<dbReference type="SUPFAM" id="SSF54427">
    <property type="entry name" value="NTF2-like"/>
    <property type="match status" value="1"/>
</dbReference>
<proteinExistence type="predicted"/>
<accession>A0A2K3KQ90</accession>
<protein>
    <recommendedName>
        <fullName evidence="5">F-box protein skip8-like</fullName>
    </recommendedName>
</protein>
<feature type="non-terminal residue" evidence="3">
    <location>
        <position position="1"/>
    </location>
</feature>
<gene>
    <name evidence="3" type="ORF">L195_g056179</name>
</gene>
<dbReference type="Pfam" id="PF02151">
    <property type="entry name" value="UVR"/>
    <property type="match status" value="1"/>
</dbReference>
<evidence type="ECO:0000259" key="1">
    <source>
        <dbReference type="Pfam" id="PF02151"/>
    </source>
</evidence>
<dbReference type="InterPro" id="IPR001943">
    <property type="entry name" value="UVR_dom"/>
</dbReference>
<feature type="domain" description="SnoaL-like" evidence="2">
    <location>
        <begin position="63"/>
        <end position="178"/>
    </location>
</feature>
<evidence type="ECO:0000313" key="3">
    <source>
        <dbReference type="EMBL" id="PNX68457.1"/>
    </source>
</evidence>
<dbReference type="PANTHER" id="PTHR34957">
    <property type="entry name" value="NUCLEAR TRANSPORT FACTOR 2 (NTF2) FAMILY PROTEIN"/>
    <property type="match status" value="1"/>
</dbReference>
<organism evidence="3 4">
    <name type="scientific">Trifolium pratense</name>
    <name type="common">Red clover</name>
    <dbReference type="NCBI Taxonomy" id="57577"/>
    <lineage>
        <taxon>Eukaryota</taxon>
        <taxon>Viridiplantae</taxon>
        <taxon>Streptophyta</taxon>
        <taxon>Embryophyta</taxon>
        <taxon>Tracheophyta</taxon>
        <taxon>Spermatophyta</taxon>
        <taxon>Magnoliopsida</taxon>
        <taxon>eudicotyledons</taxon>
        <taxon>Gunneridae</taxon>
        <taxon>Pentapetalae</taxon>
        <taxon>rosids</taxon>
        <taxon>fabids</taxon>
        <taxon>Fabales</taxon>
        <taxon>Fabaceae</taxon>
        <taxon>Papilionoideae</taxon>
        <taxon>50 kb inversion clade</taxon>
        <taxon>NPAAA clade</taxon>
        <taxon>Hologalegina</taxon>
        <taxon>IRL clade</taxon>
        <taxon>Trifolieae</taxon>
        <taxon>Trifolium</taxon>
    </lineage>
</organism>
<evidence type="ECO:0000259" key="2">
    <source>
        <dbReference type="Pfam" id="PF13474"/>
    </source>
</evidence>
<dbReference type="PANTHER" id="PTHR34957:SF1">
    <property type="entry name" value="NUCLEAR TRANSPORT FACTOR 2 (NTF2) FAMILY PROTEIN"/>
    <property type="match status" value="1"/>
</dbReference>
<evidence type="ECO:0000313" key="4">
    <source>
        <dbReference type="Proteomes" id="UP000236291"/>
    </source>
</evidence>
<sequence>GTRQGVKSEDSESMLSSENIALDEKTLEEELQNAIAEENYAKAAEIRDTLKSLHKDSKTEVLGANSKFYNSFRNGDLAAMQAMWAKRDEVCCVHPGLKGISGYDDVIESWNFVWANYEFPLQIKLEDVKVHARGDMGYVTCMEFVKTKGGRWGGQFVTNVFEKIDGEWFVCNHHASPVDI</sequence>